<protein>
    <submittedName>
        <fullName evidence="3">Por secretion system C-terminal sorting domain-containing protein</fullName>
    </submittedName>
</protein>
<evidence type="ECO:0000313" key="3">
    <source>
        <dbReference type="EMBL" id="SMD33164.1"/>
    </source>
</evidence>
<evidence type="ECO:0000313" key="4">
    <source>
        <dbReference type="Proteomes" id="UP000192472"/>
    </source>
</evidence>
<dbReference type="AlphaFoldDB" id="A0A1W2G9H1"/>
<dbReference type="RefSeq" id="WP_084371838.1">
    <property type="nucleotide sequence ID" value="NZ_FWYF01000001.1"/>
</dbReference>
<dbReference type="InterPro" id="IPR026444">
    <property type="entry name" value="Secre_tail"/>
</dbReference>
<organism evidence="3 4">
    <name type="scientific">Reichenbachiella faecimaris</name>
    <dbReference type="NCBI Taxonomy" id="692418"/>
    <lineage>
        <taxon>Bacteria</taxon>
        <taxon>Pseudomonadati</taxon>
        <taxon>Bacteroidota</taxon>
        <taxon>Cytophagia</taxon>
        <taxon>Cytophagales</taxon>
        <taxon>Reichenbachiellaceae</taxon>
        <taxon>Reichenbachiella</taxon>
    </lineage>
</organism>
<evidence type="ECO:0000259" key="2">
    <source>
        <dbReference type="Pfam" id="PF18962"/>
    </source>
</evidence>
<accession>A0A1W2G9H1</accession>
<dbReference type="EMBL" id="FWYF01000001">
    <property type="protein sequence ID" value="SMD33164.1"/>
    <property type="molecule type" value="Genomic_DNA"/>
</dbReference>
<name>A0A1W2G9H1_REIFA</name>
<sequence length="162" mass="17507">MRRLKLLLFVLLYLLLGKVSVSAQETILSGGGEVSSSSGSLSYSVGQLLSTSSVSANGSVTSGVQQVYKIEVITGTQQNDILLDLQISAYPNPVINFLTIKADLQTDPLTVNVFDLNGTLLKSVMVENSAGIVPMEDLAEAIYLVEVSKRKKKLKSFRIIKQ</sequence>
<dbReference type="Pfam" id="PF18962">
    <property type="entry name" value="Por_Secre_tail"/>
    <property type="match status" value="1"/>
</dbReference>
<keyword evidence="4" id="KW-1185">Reference proteome</keyword>
<evidence type="ECO:0000256" key="1">
    <source>
        <dbReference type="SAM" id="SignalP"/>
    </source>
</evidence>
<feature type="domain" description="Secretion system C-terminal sorting" evidence="2">
    <location>
        <begin position="90"/>
        <end position="154"/>
    </location>
</feature>
<dbReference type="OrthoDB" id="9768786at2"/>
<feature type="signal peptide" evidence="1">
    <location>
        <begin position="1"/>
        <end position="23"/>
    </location>
</feature>
<dbReference type="Proteomes" id="UP000192472">
    <property type="component" value="Unassembled WGS sequence"/>
</dbReference>
<dbReference type="STRING" id="692418.SAMN04488029_1529"/>
<feature type="chain" id="PRO_5013343300" evidence="1">
    <location>
        <begin position="24"/>
        <end position="162"/>
    </location>
</feature>
<dbReference type="NCBIfam" id="TIGR04183">
    <property type="entry name" value="Por_Secre_tail"/>
    <property type="match status" value="1"/>
</dbReference>
<keyword evidence="1" id="KW-0732">Signal</keyword>
<reference evidence="3 4" key="1">
    <citation type="submission" date="2017-04" db="EMBL/GenBank/DDBJ databases">
        <authorList>
            <person name="Afonso C.L."/>
            <person name="Miller P.J."/>
            <person name="Scott M.A."/>
            <person name="Spackman E."/>
            <person name="Goraichik I."/>
            <person name="Dimitrov K.M."/>
            <person name="Suarez D.L."/>
            <person name="Swayne D.E."/>
        </authorList>
    </citation>
    <scope>NUCLEOTIDE SEQUENCE [LARGE SCALE GENOMIC DNA]</scope>
    <source>
        <strain evidence="3 4">DSM 26133</strain>
    </source>
</reference>
<gene>
    <name evidence="3" type="ORF">SAMN04488029_1529</name>
</gene>
<proteinExistence type="predicted"/>